<dbReference type="EMBL" id="JAQQLE010000003">
    <property type="protein sequence ID" value="MDC7713687.1"/>
    <property type="molecule type" value="Genomic_DNA"/>
</dbReference>
<proteinExistence type="predicted"/>
<evidence type="ECO:0000313" key="1">
    <source>
        <dbReference type="EMBL" id="MDC7713687.1"/>
    </source>
</evidence>
<evidence type="ECO:0000313" key="2">
    <source>
        <dbReference type="Proteomes" id="UP001222030"/>
    </source>
</evidence>
<gene>
    <name evidence="1" type="ORF">PQU96_05970</name>
</gene>
<protein>
    <submittedName>
        <fullName evidence="1">Uncharacterized protein</fullName>
    </submittedName>
</protein>
<name>A0ABT5IMD9_9NEIS</name>
<dbReference type="Proteomes" id="UP001222030">
    <property type="component" value="Unassembled WGS sequence"/>
</dbReference>
<organism evidence="1 2">
    <name type="scientific">Vogesella margarita</name>
    <dbReference type="NCBI Taxonomy" id="2984199"/>
    <lineage>
        <taxon>Bacteria</taxon>
        <taxon>Pseudomonadati</taxon>
        <taxon>Pseudomonadota</taxon>
        <taxon>Betaproteobacteria</taxon>
        <taxon>Neisseriales</taxon>
        <taxon>Chromobacteriaceae</taxon>
        <taxon>Vogesella</taxon>
    </lineage>
</organism>
<accession>A0ABT5IMD9</accession>
<dbReference type="RefSeq" id="WP_272771330.1">
    <property type="nucleotide sequence ID" value="NZ_JAQQLE010000003.1"/>
</dbReference>
<sequence length="99" mass="11506">MRRFSEERAQQHTLALLEISVYLYELSRNKALPVALREQAMVLFQDYPSVTEIIILAKRDQGTTGDRCLLANVEKELFTGDKYPLLRRALQAEAHRKKM</sequence>
<reference evidence="1 2" key="1">
    <citation type="submission" date="2023-01" db="EMBL/GenBank/DDBJ databases">
        <title>Novel species of the genus Vogesella isolated from rivers.</title>
        <authorList>
            <person name="Lu H."/>
        </authorList>
    </citation>
    <scope>NUCLEOTIDE SEQUENCE [LARGE SCALE GENOMIC DNA]</scope>
    <source>
        <strain evidence="1 2">LYT5W</strain>
    </source>
</reference>
<comment type="caution">
    <text evidence="1">The sequence shown here is derived from an EMBL/GenBank/DDBJ whole genome shotgun (WGS) entry which is preliminary data.</text>
</comment>
<keyword evidence="2" id="KW-1185">Reference proteome</keyword>